<dbReference type="Proteomes" id="UP001060085">
    <property type="component" value="Linkage Group LG06"/>
</dbReference>
<accession>A0ACC0ADL7</accession>
<protein>
    <submittedName>
        <fullName evidence="1">Uncharacterized protein</fullName>
    </submittedName>
</protein>
<sequence>MRRGTRKMWWVVPCTTRRRKTNLRTESRMDIEEILKMKLETIKEEPEIINDQENGILTKHHRYMSNKMKKIHLKVKMGRLLMPQFSLKESYVLFMTGFASKGGLHALPQY</sequence>
<proteinExistence type="predicted"/>
<organism evidence="1 2">
    <name type="scientific">Catharanthus roseus</name>
    <name type="common">Madagascar periwinkle</name>
    <name type="synonym">Vinca rosea</name>
    <dbReference type="NCBI Taxonomy" id="4058"/>
    <lineage>
        <taxon>Eukaryota</taxon>
        <taxon>Viridiplantae</taxon>
        <taxon>Streptophyta</taxon>
        <taxon>Embryophyta</taxon>
        <taxon>Tracheophyta</taxon>
        <taxon>Spermatophyta</taxon>
        <taxon>Magnoliopsida</taxon>
        <taxon>eudicotyledons</taxon>
        <taxon>Gunneridae</taxon>
        <taxon>Pentapetalae</taxon>
        <taxon>asterids</taxon>
        <taxon>lamiids</taxon>
        <taxon>Gentianales</taxon>
        <taxon>Apocynaceae</taxon>
        <taxon>Rauvolfioideae</taxon>
        <taxon>Vinceae</taxon>
        <taxon>Catharanthinae</taxon>
        <taxon>Catharanthus</taxon>
    </lineage>
</organism>
<keyword evidence="2" id="KW-1185">Reference proteome</keyword>
<dbReference type="EMBL" id="CM044706">
    <property type="protein sequence ID" value="KAI5658274.1"/>
    <property type="molecule type" value="Genomic_DNA"/>
</dbReference>
<comment type="caution">
    <text evidence="1">The sequence shown here is derived from an EMBL/GenBank/DDBJ whole genome shotgun (WGS) entry which is preliminary data.</text>
</comment>
<gene>
    <name evidence="1" type="ORF">M9H77_27067</name>
</gene>
<reference evidence="2" key="1">
    <citation type="journal article" date="2023" name="Nat. Plants">
        <title>Single-cell RNA sequencing provides a high-resolution roadmap for understanding the multicellular compartmentation of specialized metabolism.</title>
        <authorList>
            <person name="Sun S."/>
            <person name="Shen X."/>
            <person name="Li Y."/>
            <person name="Li Y."/>
            <person name="Wang S."/>
            <person name="Li R."/>
            <person name="Zhang H."/>
            <person name="Shen G."/>
            <person name="Guo B."/>
            <person name="Wei J."/>
            <person name="Xu J."/>
            <person name="St-Pierre B."/>
            <person name="Chen S."/>
            <person name="Sun C."/>
        </authorList>
    </citation>
    <scope>NUCLEOTIDE SEQUENCE [LARGE SCALE GENOMIC DNA]</scope>
</reference>
<evidence type="ECO:0000313" key="2">
    <source>
        <dbReference type="Proteomes" id="UP001060085"/>
    </source>
</evidence>
<name>A0ACC0ADL7_CATRO</name>
<evidence type="ECO:0000313" key="1">
    <source>
        <dbReference type="EMBL" id="KAI5658274.1"/>
    </source>
</evidence>